<dbReference type="CDD" id="cd12087">
    <property type="entry name" value="TM_EGFR-like"/>
    <property type="match status" value="1"/>
</dbReference>
<keyword evidence="1" id="KW-0472">Membrane</keyword>
<dbReference type="AlphaFoldDB" id="A0A914YDY9"/>
<reference evidence="3" key="1">
    <citation type="submission" date="2022-11" db="UniProtKB">
        <authorList>
            <consortium name="WormBaseParasite"/>
        </authorList>
    </citation>
    <scope>IDENTIFICATION</scope>
</reference>
<keyword evidence="1" id="KW-1133">Transmembrane helix</keyword>
<dbReference type="WBParaSite" id="PSU_v2.g17647.t1">
    <property type="protein sequence ID" value="PSU_v2.g17647.t1"/>
    <property type="gene ID" value="PSU_v2.g17647"/>
</dbReference>
<feature type="transmembrane region" description="Helical" evidence="1">
    <location>
        <begin position="84"/>
        <end position="109"/>
    </location>
</feature>
<protein>
    <submittedName>
        <fullName evidence="3">Uncharacterized protein</fullName>
    </submittedName>
</protein>
<evidence type="ECO:0000313" key="3">
    <source>
        <dbReference type="WBParaSite" id="PSU_v2.g17647.t1"/>
    </source>
</evidence>
<evidence type="ECO:0000313" key="2">
    <source>
        <dbReference type="Proteomes" id="UP000887577"/>
    </source>
</evidence>
<evidence type="ECO:0000256" key="1">
    <source>
        <dbReference type="SAM" id="Phobius"/>
    </source>
</evidence>
<proteinExistence type="predicted"/>
<accession>A0A914YDY9</accession>
<keyword evidence="1" id="KW-0812">Transmembrane</keyword>
<name>A0A914YDY9_9BILA</name>
<keyword evidence="2" id="KW-1185">Reference proteome</keyword>
<organism evidence="2 3">
    <name type="scientific">Panagrolaimus superbus</name>
    <dbReference type="NCBI Taxonomy" id="310955"/>
    <lineage>
        <taxon>Eukaryota</taxon>
        <taxon>Metazoa</taxon>
        <taxon>Ecdysozoa</taxon>
        <taxon>Nematoda</taxon>
        <taxon>Chromadorea</taxon>
        <taxon>Rhabditida</taxon>
        <taxon>Tylenchina</taxon>
        <taxon>Panagrolaimomorpha</taxon>
        <taxon>Panagrolaimoidea</taxon>
        <taxon>Panagrolaimidae</taxon>
        <taxon>Panagrolaimus</taxon>
    </lineage>
</organism>
<sequence>MYIILQIKIYDSGNPDPNKLKNDCKVDDGKQCYSNGNEITFIFSSDWKEQTSTATIELFILATSIEHAKALVKAETKIVKKWEVWIIVGAILIFLTILGAVSFLILYCYRRKRAKEQIRTMQSCMIYASPTPVLQKYDAVW</sequence>
<dbReference type="Proteomes" id="UP000887577">
    <property type="component" value="Unplaced"/>
</dbReference>